<evidence type="ECO:0000313" key="2">
    <source>
        <dbReference type="EMBL" id="SEA27487.1"/>
    </source>
</evidence>
<dbReference type="Gene3D" id="3.40.250.10">
    <property type="entry name" value="Rhodanese-like domain"/>
    <property type="match status" value="1"/>
</dbReference>
<accession>A0A1H3ZUU1</accession>
<keyword evidence="2" id="KW-0808">Transferase</keyword>
<reference evidence="2 3" key="1">
    <citation type="submission" date="2016-10" db="EMBL/GenBank/DDBJ databases">
        <authorList>
            <person name="de Groot N.N."/>
        </authorList>
    </citation>
    <scope>NUCLEOTIDE SEQUENCE [LARGE SCALE GENOMIC DNA]</scope>
    <source>
        <strain evidence="2 3">DSM 23581</strain>
    </source>
</reference>
<keyword evidence="3" id="KW-1185">Reference proteome</keyword>
<dbReference type="Pfam" id="PF00581">
    <property type="entry name" value="Rhodanese"/>
    <property type="match status" value="1"/>
</dbReference>
<proteinExistence type="predicted"/>
<dbReference type="PANTHER" id="PTHR43031">
    <property type="entry name" value="FAD-DEPENDENT OXIDOREDUCTASE"/>
    <property type="match status" value="1"/>
</dbReference>
<dbReference type="CDD" id="cd00158">
    <property type="entry name" value="RHOD"/>
    <property type="match status" value="1"/>
</dbReference>
<gene>
    <name evidence="2" type="ORF">SAMN05421540_104218</name>
</gene>
<dbReference type="InterPro" id="IPR050229">
    <property type="entry name" value="GlpE_sulfurtransferase"/>
</dbReference>
<dbReference type="STRING" id="908615.SAMN05421540_104218"/>
<dbReference type="AlphaFoldDB" id="A0A1H3ZUU1"/>
<dbReference type="InterPro" id="IPR001763">
    <property type="entry name" value="Rhodanese-like_dom"/>
</dbReference>
<dbReference type="EMBL" id="FNQF01000004">
    <property type="protein sequence ID" value="SEA27487.1"/>
    <property type="molecule type" value="Genomic_DNA"/>
</dbReference>
<evidence type="ECO:0000313" key="3">
    <source>
        <dbReference type="Proteomes" id="UP000198820"/>
    </source>
</evidence>
<protein>
    <submittedName>
        <fullName evidence="2">Rhodanese-related sulfurtransferase</fullName>
    </submittedName>
</protein>
<dbReference type="InterPro" id="IPR036873">
    <property type="entry name" value="Rhodanese-like_dom_sf"/>
</dbReference>
<evidence type="ECO:0000259" key="1">
    <source>
        <dbReference type="PROSITE" id="PS50206"/>
    </source>
</evidence>
<dbReference type="SMART" id="SM00450">
    <property type="entry name" value="RHOD"/>
    <property type="match status" value="1"/>
</dbReference>
<feature type="domain" description="Rhodanese" evidence="1">
    <location>
        <begin position="38"/>
        <end position="124"/>
    </location>
</feature>
<dbReference type="RefSeq" id="WP_093241976.1">
    <property type="nucleotide sequence ID" value="NZ_FNQF01000004.1"/>
</dbReference>
<sequence>MRTLITIVAFLSFGLLSEIQAQEKHEILSPQEFCDKMKSDDVQIIDVRTPKEYKNGHIKNSTLINFFDDDFKEQLSKLPEDKKILVYCRSGNRSGKASEILENLGYKNIYDLKGGMLLWEKAKTDCY</sequence>
<name>A0A1H3ZUU1_9FLAO</name>
<dbReference type="SUPFAM" id="SSF52821">
    <property type="entry name" value="Rhodanese/Cell cycle control phosphatase"/>
    <property type="match status" value="1"/>
</dbReference>
<dbReference type="PANTHER" id="PTHR43031:SF1">
    <property type="entry name" value="PYRIDINE NUCLEOTIDE-DISULPHIDE OXIDOREDUCTASE"/>
    <property type="match status" value="1"/>
</dbReference>
<organism evidence="2 3">
    <name type="scientific">Psychroflexus halocasei</name>
    <dbReference type="NCBI Taxonomy" id="908615"/>
    <lineage>
        <taxon>Bacteria</taxon>
        <taxon>Pseudomonadati</taxon>
        <taxon>Bacteroidota</taxon>
        <taxon>Flavobacteriia</taxon>
        <taxon>Flavobacteriales</taxon>
        <taxon>Flavobacteriaceae</taxon>
        <taxon>Psychroflexus</taxon>
    </lineage>
</organism>
<dbReference type="PROSITE" id="PS50206">
    <property type="entry name" value="RHODANESE_3"/>
    <property type="match status" value="1"/>
</dbReference>
<dbReference type="Proteomes" id="UP000198820">
    <property type="component" value="Unassembled WGS sequence"/>
</dbReference>
<dbReference type="GO" id="GO:0016740">
    <property type="term" value="F:transferase activity"/>
    <property type="evidence" value="ECO:0007669"/>
    <property type="project" value="UniProtKB-KW"/>
</dbReference>